<feature type="region of interest" description="Disordered" evidence="1">
    <location>
        <begin position="1825"/>
        <end position="1851"/>
    </location>
</feature>
<dbReference type="HOGENOM" id="CLU_000804_0_0_1"/>
<dbReference type="GO" id="GO:0021997">
    <property type="term" value="P:neural plate axis specification"/>
    <property type="evidence" value="ECO:0007669"/>
    <property type="project" value="Ensembl"/>
</dbReference>
<feature type="domain" description="C2" evidence="2">
    <location>
        <begin position="1474"/>
        <end position="1609"/>
    </location>
</feature>
<dbReference type="GO" id="GO:0034451">
    <property type="term" value="C:centriolar satellite"/>
    <property type="evidence" value="ECO:0007669"/>
    <property type="project" value="Ensembl"/>
</dbReference>
<feature type="domain" description="C2" evidence="2">
    <location>
        <begin position="1061"/>
        <end position="1223"/>
    </location>
</feature>
<feature type="region of interest" description="Disordered" evidence="1">
    <location>
        <begin position="1921"/>
        <end position="1944"/>
    </location>
</feature>
<dbReference type="Ensembl" id="ENSAMET00000018926.2">
    <property type="protein sequence ID" value="ENSAMEP00000018187.2"/>
    <property type="gene ID" value="ENSAMEG00000017216.2"/>
</dbReference>
<dbReference type="GO" id="GO:0005814">
    <property type="term" value="C:centriole"/>
    <property type="evidence" value="ECO:0007669"/>
    <property type="project" value="Ensembl"/>
</dbReference>
<evidence type="ECO:0000313" key="3">
    <source>
        <dbReference type="Ensembl" id="ENSAMEP00000018187.2"/>
    </source>
</evidence>
<feature type="region of interest" description="Disordered" evidence="1">
    <location>
        <begin position="789"/>
        <end position="808"/>
    </location>
</feature>
<protein>
    <submittedName>
        <fullName evidence="3">C2 domain containing 3 centriole elongation regulator</fullName>
    </submittedName>
</protein>
<reference evidence="3 4" key="1">
    <citation type="journal article" date="2010" name="Nature">
        <title>The sequence and de novo assembly of the giant panda genome.</title>
        <authorList>
            <person name="Li R."/>
            <person name="Fan W."/>
            <person name="Tian G."/>
            <person name="Zhu H."/>
            <person name="He L."/>
            <person name="Cai J."/>
            <person name="Huang Q."/>
            <person name="Cai Q."/>
            <person name="Li B."/>
            <person name="Bai Y."/>
            <person name="Zhang Z."/>
            <person name="Zhang Y."/>
            <person name="Wang W."/>
            <person name="Li J."/>
            <person name="Wei F."/>
            <person name="Li H."/>
            <person name="Jian M."/>
            <person name="Li J."/>
            <person name="Zhang Z."/>
            <person name="Nielsen R."/>
            <person name="Li D."/>
            <person name="Gu W."/>
            <person name="Yang Z."/>
            <person name="Xuan Z."/>
            <person name="Ryder O.A."/>
            <person name="Leung F.C."/>
            <person name="Zhou Y."/>
            <person name="Cao J."/>
            <person name="Sun X."/>
            <person name="Fu Y."/>
            <person name="Fang X."/>
            <person name="Guo X."/>
            <person name="Wang B."/>
            <person name="Hou R."/>
            <person name="Shen F."/>
            <person name="Mu B."/>
            <person name="Ni P."/>
            <person name="Lin R."/>
            <person name="Qian W."/>
            <person name="Wang G."/>
            <person name="Yu C."/>
            <person name="Nie W."/>
            <person name="Wang J."/>
            <person name="Wu Z."/>
            <person name="Liang H."/>
            <person name="Min J."/>
            <person name="Wu Q."/>
            <person name="Cheng S."/>
            <person name="Ruan J."/>
            <person name="Wang M."/>
            <person name="Shi Z."/>
            <person name="Wen M."/>
            <person name="Liu B."/>
            <person name="Ren X."/>
            <person name="Zheng H."/>
            <person name="Dong D."/>
            <person name="Cook K."/>
            <person name="Shan G."/>
            <person name="Zhang H."/>
            <person name="Kosiol C."/>
            <person name="Xie X."/>
            <person name="Lu Z."/>
            <person name="Zheng H."/>
            <person name="Li Y."/>
            <person name="Steiner C.C."/>
            <person name="Lam T.T."/>
            <person name="Lin S."/>
            <person name="Zhang Q."/>
            <person name="Li G."/>
            <person name="Tian J."/>
            <person name="Gong T."/>
            <person name="Liu H."/>
            <person name="Zhang D."/>
            <person name="Fang L."/>
            <person name="Ye C."/>
            <person name="Zhang J."/>
            <person name="Hu W."/>
            <person name="Xu A."/>
            <person name="Ren Y."/>
            <person name="Zhang G."/>
            <person name="Bruford M.W."/>
            <person name="Li Q."/>
            <person name="Ma L."/>
            <person name="Guo Y."/>
            <person name="An N."/>
            <person name="Hu Y."/>
            <person name="Zheng Y."/>
            <person name="Shi Y."/>
            <person name="Li Z."/>
            <person name="Liu Q."/>
            <person name="Chen Y."/>
            <person name="Zhao J."/>
            <person name="Qu N."/>
            <person name="Zhao S."/>
            <person name="Tian F."/>
            <person name="Wang X."/>
            <person name="Wang H."/>
            <person name="Xu L."/>
            <person name="Liu X."/>
            <person name="Vinar T."/>
            <person name="Wang Y."/>
            <person name="Lam T.W."/>
            <person name="Yiu S.M."/>
            <person name="Liu S."/>
            <person name="Zhang H."/>
            <person name="Li D."/>
            <person name="Huang Y."/>
            <person name="Wang X."/>
            <person name="Yang G."/>
            <person name="Jiang Z."/>
            <person name="Wang J."/>
            <person name="Qin N."/>
            <person name="Li L."/>
            <person name="Li J."/>
            <person name="Bolund L."/>
            <person name="Kristiansen K."/>
            <person name="Wong G.K."/>
            <person name="Olson M."/>
            <person name="Zhang X."/>
            <person name="Li S."/>
            <person name="Yang H."/>
            <person name="Wang J."/>
            <person name="Wang J."/>
        </authorList>
    </citation>
    <scope>NUCLEOTIDE SEQUENCE [LARGE SCALE GENOMIC DNA]</scope>
</reference>
<dbReference type="GO" id="GO:0001947">
    <property type="term" value="P:heart looping"/>
    <property type="evidence" value="ECO:0007669"/>
    <property type="project" value="Ensembl"/>
</dbReference>
<feature type="compositionally biased region" description="Polar residues" evidence="1">
    <location>
        <begin position="2256"/>
        <end position="2268"/>
    </location>
</feature>
<dbReference type="GeneTree" id="ENSGT00510000048072"/>
<dbReference type="GO" id="GO:0030162">
    <property type="term" value="P:regulation of proteolysis"/>
    <property type="evidence" value="ECO:0007669"/>
    <property type="project" value="Ensembl"/>
</dbReference>
<dbReference type="SMART" id="SM00239">
    <property type="entry name" value="C2"/>
    <property type="match status" value="4"/>
</dbReference>
<dbReference type="InterPro" id="IPR057537">
    <property type="entry name" value="C2_C2CD3_N"/>
</dbReference>
<evidence type="ECO:0000259" key="2">
    <source>
        <dbReference type="PROSITE" id="PS50004"/>
    </source>
</evidence>
<dbReference type="Pfam" id="PF00168">
    <property type="entry name" value="C2"/>
    <property type="match status" value="2"/>
</dbReference>
<feature type="region of interest" description="Disordered" evidence="1">
    <location>
        <begin position="1634"/>
        <end position="1686"/>
    </location>
</feature>
<gene>
    <name evidence="3" type="primary">C2CD3</name>
</gene>
<dbReference type="GO" id="GO:0021915">
    <property type="term" value="P:neural tube development"/>
    <property type="evidence" value="ECO:0007669"/>
    <property type="project" value="Ensembl"/>
</dbReference>
<name>G1MFQ7_AILME</name>
<feature type="domain" description="C2" evidence="2">
    <location>
        <begin position="860"/>
        <end position="995"/>
    </location>
</feature>
<dbReference type="GO" id="GO:0007420">
    <property type="term" value="P:brain development"/>
    <property type="evidence" value="ECO:0007669"/>
    <property type="project" value="Ensembl"/>
</dbReference>
<dbReference type="InterPro" id="IPR000008">
    <property type="entry name" value="C2_dom"/>
</dbReference>
<evidence type="ECO:0000313" key="4">
    <source>
        <dbReference type="Proteomes" id="UP000008912"/>
    </source>
</evidence>
<feature type="compositionally biased region" description="Basic and acidic residues" evidence="1">
    <location>
        <begin position="1926"/>
        <end position="1935"/>
    </location>
</feature>
<feature type="compositionally biased region" description="Basic and acidic residues" evidence="1">
    <location>
        <begin position="1654"/>
        <end position="1667"/>
    </location>
</feature>
<dbReference type="GO" id="GO:0008589">
    <property type="term" value="P:regulation of smoothened signaling pathway"/>
    <property type="evidence" value="ECO:0007669"/>
    <property type="project" value="Ensembl"/>
</dbReference>
<accession>G1MFQ7</accession>
<dbReference type="GO" id="GO:0016485">
    <property type="term" value="P:protein processing"/>
    <property type="evidence" value="ECO:0007669"/>
    <property type="project" value="Ensembl"/>
</dbReference>
<sequence>MLGVVVYLREDVLAPFLLIASCRLLQEEALLPASQAARRLRLPGNSGALGKDGGRIRLRCCSVQSRSSVGEEELWLVMKQRKGQGPVGVRGRKKRGLSDISPSTSLPPLVEGQLRCFLKLTVNKVIWKIAKPPTCVLVRVRWWGETSDGTLFCPRDTLQTEPKAVRTTTRYAVRCGPKQFTSYLTDMAVLVLEVITKLDHLPIGRVQISGLAQLSPTHHINGFFTIVSPTSKKLGELQVSLALEPLSETYDSYNPLPTTDVKENVLLSDQEFREYTEPSSTQFLVPSRPHRMPTTKIDGKELAANSSRSTTPRGKDHLYFAESSDMVKDSFFGLQHHLNSGQSLESMTPKGKAPRKQMSLLNSSEFQPQIRTVAKSHSDSCILSSNNPPTKDLLSALLEQGNKLRNAMVISTMKSSPDTSMLLDEAHSSMKEDFLKASTQIKALSRNQFKDHIEDHLLPPTENTFWKHDTKDDTRAIQLLLGSAELSQGQYWNGLGSPPDSPSPRSDVYCSSELNDPQYDQSLLESLFYTAPKSDTSISDFFSEDDTVPSKKMNQLKALAKSPKLLESNDLKLKKRAASKKNRDLVEQQMISETPEDAQVMTLSVDRLALLGRTHSVRIIIETMGVPPDSPQMTSGKKTFSGRPPKLIATKKRTFFVEYHFPVGFSRGGLGKTALITEVVRLASSKITDGVVNFQQRFVFPVHFGGPMIEHWWNSNLTFQIYTKKTPQKKPEVVGSASLPLRTVIQSELLSFSNQLPVQQENGQAPLGPLKVTVELVIDNKDFTGVNTKLSSSTQHSPPCALTSPDETLSEPGQYVTCNKNPENLNQIHKEAAKKVQNLVLPSPKSPSPVAPNPSDFMAVPASHNLANQANESTKETALLLHVLLMVPDGKDFITGESDKQPPCNIYLNCKLFSTEEVTRSVTAWGTTQPVFNFFQVIPVSLSSKYLERLKNNVMVIETWNKVRSPGQDKLLGLVKLPLHQFYMSFKDPKISRLLLDAQYPVVAVDSYMPVIDVFSGHQNGSLRVFLAMGSSDQIMALQRLKNEEGTLPPFHPRPAHFLDQPSIASVNMAEDQRNGLMEHHFELRVEKVKGLAPLQATVWGEADCYVQYYFPVQDSQSSVLKGPEFPENGISLKPFRSSTTLCVPDPIFNSEHCHSLLLPTEVPVQRLLLSAFSAQGLVPGGGIQFEIWCRYYYPNVRDQMVAKGTLPLSRICAMVTMQHREDVGIQTFNLPLTPRLENRKELRNQSSGLLDVGLRYWRTPRTAEGVLAARAVSISVQIIRACGLQAAAKALAEQEPALQFSATVGVNAFVTTHLSFLPKGEQRRTRPVACSFCPEFSHHVEFPCNLVTQHCSGEACFLAELLEFAEVTFAIYHEDTKSASDITSIQSCREYLLGVVKVPTKELLVKRSGITGWYPIILPEDGALPHGLELMQKIVGGLELSVSFTHPGDRERVLEAAELLGWSFENNLKNLVKMNEAEPAIVTISTPRLWLPIHCVLLAGQSHIHKNTYCYLRYKLYDHEAFWTPLKKPKESTNKKQVMVTFKASKRAEVTRGPSLLWYFREERLEIQVWRAYGNHSVERPHQTDSWIGSAYVDLARLGERSARTLTVSGVYPLFGRNASNLSGAALRVHMVLSSPSPHPGPTPELDSVDCSSHSESELFSRRNDEIQLSPSPGPQKSPASTHVPCNNTTREVCPAEEGPAKLDGTFAVSILVERAMHLSLKDEERVIGFASVDLSPLLSGFQFVCGWYNITDFSGECQGQIKVAVSPLESLMHFKEERQSRRGVETPGSLIPIYSPFSFPASDMYAALPSCVARWTPEQLAHTSSKELDFSSPGRGGPTRSQASRHEEHVQNIRRFHESLQQGEAVLPRDDKLTTLPLSSRTSILTSLRRNLNELDQIQQYFSQKLTKPLLPLSPQTHTILQRQESHRDHHGPGDSSLDPESQCILEKSNNLVLQVSSLITDLQTITKNSQASLISHRARSRSGEVPTPPDTQDTVAIPERSTTPDLPLTRAPEEGRNPLIPPTLEETSIGRGILHESLGHTVPITRMQSSEETEAGPAYSDEDYEEDIIEPRTLNDITTVTDKTSPWSSFTSDTSEVINLQPDEVRREGCSCPSSKPFPREELKGKSSPLSSPRRAVPRHLLRQGSPSQSLTACEAEASHARDGEPASAGPQLVSQVTLSGAQQSSTSVALDSPRAGQDQEPKPEAQTESEAASSELSDSADSVEKFPLYPASQSKKESHRGLPINCPDIRQKQATPGSEVSTRQSLLPEPIVVPNFFLPPQQLEASLRMLSLSAALPPPATTDQDKSEASSRALSRRPCRPRPNSLPPNLPEEETRRIARIFSSQYSQKD</sequence>
<dbReference type="GO" id="GO:0042733">
    <property type="term" value="P:embryonic digit morphogenesis"/>
    <property type="evidence" value="ECO:0007669"/>
    <property type="project" value="Ensembl"/>
</dbReference>
<reference evidence="3" key="3">
    <citation type="submission" date="2025-09" db="UniProtKB">
        <authorList>
            <consortium name="Ensembl"/>
        </authorList>
    </citation>
    <scope>IDENTIFICATION</scope>
</reference>
<dbReference type="InParanoid" id="G1MFQ7"/>
<feature type="region of interest" description="Disordered" evidence="1">
    <location>
        <begin position="2300"/>
        <end position="2354"/>
    </location>
</feature>
<dbReference type="PANTHER" id="PTHR21254">
    <property type="entry name" value="C2 DOMAIN-CONTAINING PROTEIN 3"/>
    <property type="match status" value="1"/>
</dbReference>
<dbReference type="GO" id="GO:1905515">
    <property type="term" value="P:non-motile cilium assembly"/>
    <property type="evidence" value="ECO:0007669"/>
    <property type="project" value="Ensembl"/>
</dbReference>
<feature type="compositionally biased region" description="Polar residues" evidence="1">
    <location>
        <begin position="2176"/>
        <end position="2193"/>
    </location>
</feature>
<dbReference type="InterPro" id="IPR037775">
    <property type="entry name" value="C2_C2CD3"/>
</dbReference>
<feature type="region of interest" description="Disordered" evidence="1">
    <location>
        <begin position="2045"/>
        <end position="2268"/>
    </location>
</feature>
<feature type="domain" description="C2" evidence="2">
    <location>
        <begin position="1247"/>
        <end position="1415"/>
    </location>
</feature>
<dbReference type="PANTHER" id="PTHR21254:SF1">
    <property type="entry name" value="C2 DOMAIN-CONTAINING PROTEIN 3"/>
    <property type="match status" value="1"/>
</dbReference>
<dbReference type="GO" id="GO:0071539">
    <property type="term" value="P:protein localization to centrosome"/>
    <property type="evidence" value="ECO:0007669"/>
    <property type="project" value="Ensembl"/>
</dbReference>
<feature type="compositionally biased region" description="Polar residues" evidence="1">
    <location>
        <begin position="2078"/>
        <end position="2101"/>
    </location>
</feature>
<evidence type="ECO:0000256" key="1">
    <source>
        <dbReference type="SAM" id="MobiDB-lite"/>
    </source>
</evidence>
<dbReference type="Pfam" id="PF25339">
    <property type="entry name" value="C2_C2CD3_N"/>
    <property type="match status" value="1"/>
</dbReference>
<dbReference type="CDD" id="cd08683">
    <property type="entry name" value="C2_C2cd3"/>
    <property type="match status" value="1"/>
</dbReference>
<feature type="compositionally biased region" description="Polar residues" evidence="1">
    <location>
        <begin position="1993"/>
        <end position="2007"/>
    </location>
</feature>
<feature type="region of interest" description="Disordered" evidence="1">
    <location>
        <begin position="1974"/>
        <end position="2027"/>
    </location>
</feature>
<organism evidence="3 4">
    <name type="scientific">Ailuropoda melanoleuca</name>
    <name type="common">Giant panda</name>
    <dbReference type="NCBI Taxonomy" id="9646"/>
    <lineage>
        <taxon>Eukaryota</taxon>
        <taxon>Metazoa</taxon>
        <taxon>Chordata</taxon>
        <taxon>Craniata</taxon>
        <taxon>Vertebrata</taxon>
        <taxon>Euteleostomi</taxon>
        <taxon>Mammalia</taxon>
        <taxon>Eutheria</taxon>
        <taxon>Laurasiatheria</taxon>
        <taxon>Carnivora</taxon>
        <taxon>Caniformia</taxon>
        <taxon>Ursidae</taxon>
        <taxon>Ailuropoda</taxon>
    </lineage>
</organism>
<dbReference type="STRING" id="9646.ENSAMEP00000018187"/>
<dbReference type="GO" id="GO:0061511">
    <property type="term" value="P:centriole elongation"/>
    <property type="evidence" value="ECO:0007669"/>
    <property type="project" value="Ensembl"/>
</dbReference>
<reference evidence="3" key="2">
    <citation type="submission" date="2025-08" db="UniProtKB">
        <authorList>
            <consortium name="Ensembl"/>
        </authorList>
    </citation>
    <scope>IDENTIFICATION</scope>
</reference>
<keyword evidence="4" id="KW-1185">Reference proteome</keyword>
<dbReference type="GO" id="GO:0036064">
    <property type="term" value="C:ciliary basal body"/>
    <property type="evidence" value="ECO:0007669"/>
    <property type="project" value="Ensembl"/>
</dbReference>
<dbReference type="Proteomes" id="UP000008912">
    <property type="component" value="Unassembled WGS sequence"/>
</dbReference>
<feature type="compositionally biased region" description="Low complexity" evidence="1">
    <location>
        <begin position="2212"/>
        <end position="2224"/>
    </location>
</feature>
<dbReference type="GO" id="GO:0001701">
    <property type="term" value="P:in utero embryonic development"/>
    <property type="evidence" value="ECO:0007669"/>
    <property type="project" value="Ensembl"/>
</dbReference>
<dbReference type="InterPro" id="IPR035892">
    <property type="entry name" value="C2_domain_sf"/>
</dbReference>
<dbReference type="eggNOG" id="ENOG502QRQ8">
    <property type="taxonomic scope" value="Eukaryota"/>
</dbReference>
<proteinExistence type="predicted"/>
<dbReference type="PROSITE" id="PS50004">
    <property type="entry name" value="C2"/>
    <property type="match status" value="4"/>
</dbReference>
<dbReference type="Gene3D" id="2.60.40.150">
    <property type="entry name" value="C2 domain"/>
    <property type="match status" value="1"/>
</dbReference>
<dbReference type="SUPFAM" id="SSF49562">
    <property type="entry name" value="C2 domain (Calcium/lipid-binding domain, CaLB)"/>
    <property type="match status" value="3"/>
</dbReference>